<feature type="transmembrane region" description="Helical" evidence="5">
    <location>
        <begin position="94"/>
        <end position="113"/>
    </location>
</feature>
<dbReference type="Pfam" id="PF13564">
    <property type="entry name" value="DoxX_2"/>
    <property type="match status" value="1"/>
</dbReference>
<dbReference type="PANTHER" id="PTHR36974">
    <property type="entry name" value="MEMBRANE PROTEIN-RELATED"/>
    <property type="match status" value="1"/>
</dbReference>
<dbReference type="Proteomes" id="UP000317043">
    <property type="component" value="Unassembled WGS sequence"/>
</dbReference>
<dbReference type="PANTHER" id="PTHR36974:SF1">
    <property type="entry name" value="DOXX FAMILY MEMBRANE PROTEIN"/>
    <property type="match status" value="1"/>
</dbReference>
<dbReference type="OrthoDB" id="129693at2"/>
<comment type="subcellular location">
    <subcellularLocation>
        <location evidence="1">Membrane</location>
        <topology evidence="1">Multi-pass membrane protein</topology>
    </subcellularLocation>
</comment>
<evidence type="ECO:0000313" key="7">
    <source>
        <dbReference type="Proteomes" id="UP000317043"/>
    </source>
</evidence>
<dbReference type="AlphaFoldDB" id="A0A543B2D5"/>
<protein>
    <submittedName>
        <fullName evidence="6">DoxX-like protein</fullName>
    </submittedName>
</protein>
<proteinExistence type="predicted"/>
<reference evidence="6 7" key="1">
    <citation type="submission" date="2019-06" db="EMBL/GenBank/DDBJ databases">
        <title>Sequencing the genomes of 1000 actinobacteria strains.</title>
        <authorList>
            <person name="Klenk H.-P."/>
        </authorList>
    </citation>
    <scope>NUCLEOTIDE SEQUENCE [LARGE SCALE GENOMIC DNA]</scope>
    <source>
        <strain evidence="6 7">DSM 45928</strain>
    </source>
</reference>
<dbReference type="EMBL" id="VFOW01000001">
    <property type="protein sequence ID" value="TQL78992.1"/>
    <property type="molecule type" value="Genomic_DNA"/>
</dbReference>
<dbReference type="InParanoid" id="A0A543B2D5"/>
<gene>
    <name evidence="6" type="ORF">FB566_4591</name>
</gene>
<feature type="transmembrane region" description="Helical" evidence="5">
    <location>
        <begin position="28"/>
        <end position="50"/>
    </location>
</feature>
<comment type="caution">
    <text evidence="6">The sequence shown here is derived from an EMBL/GenBank/DDBJ whole genome shotgun (WGS) entry which is preliminary data.</text>
</comment>
<evidence type="ECO:0000256" key="5">
    <source>
        <dbReference type="SAM" id="Phobius"/>
    </source>
</evidence>
<keyword evidence="3 5" id="KW-1133">Transmembrane helix</keyword>
<dbReference type="RefSeq" id="WP_142043963.1">
    <property type="nucleotide sequence ID" value="NZ_JBHTGS010000002.1"/>
</dbReference>
<evidence type="ECO:0000256" key="2">
    <source>
        <dbReference type="ARBA" id="ARBA00022692"/>
    </source>
</evidence>
<feature type="transmembrane region" description="Helical" evidence="5">
    <location>
        <begin position="125"/>
        <end position="144"/>
    </location>
</feature>
<keyword evidence="7" id="KW-1185">Reference proteome</keyword>
<evidence type="ECO:0000256" key="3">
    <source>
        <dbReference type="ARBA" id="ARBA00022989"/>
    </source>
</evidence>
<organism evidence="6 7">
    <name type="scientific">Stackebrandtia endophytica</name>
    <dbReference type="NCBI Taxonomy" id="1496996"/>
    <lineage>
        <taxon>Bacteria</taxon>
        <taxon>Bacillati</taxon>
        <taxon>Actinomycetota</taxon>
        <taxon>Actinomycetes</taxon>
        <taxon>Glycomycetales</taxon>
        <taxon>Glycomycetaceae</taxon>
        <taxon>Stackebrandtia</taxon>
    </lineage>
</organism>
<dbReference type="InterPro" id="IPR032808">
    <property type="entry name" value="DoxX"/>
</dbReference>
<sequence length="145" mass="14884">MAPLVVLFVVTGAIRTAGWLFDVAVIDSWVVAVRVGLAAMFVVTAIAHFAQPRRDALIAMVPPTLPSAPLLVTVTGVLELAGAVGLLIPASAPVAAGCLAMLMVVMFPANIRAARSSGGIKTMPFPVRAVVQIVFVAACLVVVLA</sequence>
<accession>A0A543B2D5</accession>
<name>A0A543B2D5_9ACTN</name>
<evidence type="ECO:0000313" key="6">
    <source>
        <dbReference type="EMBL" id="TQL78992.1"/>
    </source>
</evidence>
<dbReference type="GO" id="GO:0016020">
    <property type="term" value="C:membrane"/>
    <property type="evidence" value="ECO:0007669"/>
    <property type="project" value="UniProtKB-SubCell"/>
</dbReference>
<keyword evidence="2 5" id="KW-0812">Transmembrane</keyword>
<keyword evidence="4 5" id="KW-0472">Membrane</keyword>
<evidence type="ECO:0000256" key="1">
    <source>
        <dbReference type="ARBA" id="ARBA00004141"/>
    </source>
</evidence>
<evidence type="ECO:0000256" key="4">
    <source>
        <dbReference type="ARBA" id="ARBA00023136"/>
    </source>
</evidence>